<gene>
    <name evidence="1" type="ORF">FYJ80_08545</name>
</gene>
<name>A0A7X2TSC8_9SPIO</name>
<reference evidence="1 2" key="1">
    <citation type="submission" date="2019-08" db="EMBL/GenBank/DDBJ databases">
        <title>In-depth cultivation of the pig gut microbiome towards novel bacterial diversity and tailored functional studies.</title>
        <authorList>
            <person name="Wylensek D."/>
            <person name="Hitch T.C.A."/>
            <person name="Clavel T."/>
        </authorList>
    </citation>
    <scope>NUCLEOTIDE SEQUENCE [LARGE SCALE GENOMIC DNA]</scope>
    <source>
        <strain evidence="1 2">NM-380-WT-3C1</strain>
    </source>
</reference>
<sequence>MERLILKRIVVLMVLIAVTGSVWAKVSIPIDTAEELPLQRDKGSVMLSVQIPSFSYNLSGIDFYALHNMEGIIPVRFSDPIPATSMSLSYSLYDRISFGGEIRIAMEKYKPEFCPVPDRRIVYCTDVFATIGVLSPVLLFSEGECRAFVEGALMIGASWRTNLSWATLCPSIGVSGRFHVGCSFITLAFGIEAAAALDVIGPKEERTLMFSIRPNIALVWRWA</sequence>
<protein>
    <submittedName>
        <fullName evidence="1">Uncharacterized protein</fullName>
    </submittedName>
</protein>
<organism evidence="1 2">
    <name type="scientific">Bullifex porci</name>
    <dbReference type="NCBI Taxonomy" id="2606638"/>
    <lineage>
        <taxon>Bacteria</taxon>
        <taxon>Pseudomonadati</taxon>
        <taxon>Spirochaetota</taxon>
        <taxon>Spirochaetia</taxon>
        <taxon>Spirochaetales</taxon>
        <taxon>Spirochaetaceae</taxon>
        <taxon>Bullifex</taxon>
    </lineage>
</organism>
<dbReference type="RefSeq" id="WP_154425981.1">
    <property type="nucleotide sequence ID" value="NZ_VUNN01000017.1"/>
</dbReference>
<evidence type="ECO:0000313" key="1">
    <source>
        <dbReference type="EMBL" id="MSU06818.1"/>
    </source>
</evidence>
<keyword evidence="2" id="KW-1185">Reference proteome</keyword>
<dbReference type="Proteomes" id="UP000460549">
    <property type="component" value="Unassembled WGS sequence"/>
</dbReference>
<dbReference type="AlphaFoldDB" id="A0A7X2TSC8"/>
<evidence type="ECO:0000313" key="2">
    <source>
        <dbReference type="Proteomes" id="UP000460549"/>
    </source>
</evidence>
<dbReference type="EMBL" id="VUNN01000017">
    <property type="protein sequence ID" value="MSU06818.1"/>
    <property type="molecule type" value="Genomic_DNA"/>
</dbReference>
<comment type="caution">
    <text evidence="1">The sequence shown here is derived from an EMBL/GenBank/DDBJ whole genome shotgun (WGS) entry which is preliminary data.</text>
</comment>
<proteinExistence type="predicted"/>
<accession>A0A7X2TSC8</accession>